<dbReference type="RefSeq" id="WP_139227480.1">
    <property type="nucleotide sequence ID" value="NZ_FOZZ01000001.1"/>
</dbReference>
<dbReference type="SUPFAM" id="SSF56935">
    <property type="entry name" value="Porins"/>
    <property type="match status" value="1"/>
</dbReference>
<dbReference type="InterPro" id="IPR012910">
    <property type="entry name" value="Plug_dom"/>
</dbReference>
<dbReference type="Pfam" id="PF00593">
    <property type="entry name" value="TonB_dep_Rec_b-barrel"/>
    <property type="match status" value="1"/>
</dbReference>
<dbReference type="Pfam" id="PF07715">
    <property type="entry name" value="Plug"/>
    <property type="match status" value="1"/>
</dbReference>
<sequence>MRGIIILLIFFSLHVNVHAQTTITVVDSITRLPLAGVSFLDSQNKGIGITDAMGKINVAKEKVGEKWIITHLNYKTKQIQLTTDTIPNVIVLVPANNEVEEVVVSTGYYKLPKERATGSFEHISNKMLDRSVGENLLEKLEGLAPGLQFVNSNGNNSSDIRIRGLATIESDASPLIVLDNFPYEGSLSNIDPNSIESITILKDAAAASIWGARAGNGVIVLTSKGGQKDIGFSASAKTSITIQKKPDFYYGKGWLPSKVVLDIERENEKNGIYGNDNNITVPMFVEQIRRFDRGEIDEAELMVYYDDYSSIDTRREVEKYLYREATNKQTYITMQGTANKTSYRTSVAFNEALGERIGDSNTRLSMGLGVVRNLFKDFYLDWSLGYVSQHRKSNGIGIAQLDVGSIVGISPYIRVVDDKGQPASVQVSGLNYNYASQASEQGLLNWDYVPIEDRDLKDISSQSREFKFDIQLRGTVWKDLKFQSGYQFLGSNSSGHSHYFKNSYYVRNLVNRFTQPNGSLIIPHNGVLLGGNPTETASHYGRIQLTYDKETQLGPINVLVGSDIRHATQEIFPGSVLYNYDDEYLVGTNQFNFNQNYAVKPVGTQRIPNGSAKHELLTHRDISYYFNGAYQMLNKFLISSSMRWDGSNLFGVKANQRGVPLWSIGGSWLLHNEGFFKSNMFDLFKLRLTYGISGNVNKTISHYPVVIFGTDLTGLTSARVASVGNPSLRWEKVRTVNGGMDVGARRLGLNISVDAYLKNGSDLIGPDYMDPTTGVIGQYKINYADIVTRGVDMKVRGDWGIFRNARVGATFNFSFVRNEIKEFSTNPDVSVISYLQGDPAPVKGRSKDAIYSYPTSGLNPQNGLPLIYIDGQVSDRYATYHRQFNTVEDLKVSGVTIPTMYGSCMPHISMGNLELSALFLYKGGYVFRRSSMSPIGEERGNYHDDYFRRWVKPGDEQTTDVARKISLDEVDSEIRAATSVYEFGQDRITDGDLVRLQDINLTYRIPLGGNAKRFVKNISVAAYARNLGLVWRKNNHGIDPDFPTSFYRTPSIWAGAITLQF</sequence>
<comment type="subcellular location">
    <subcellularLocation>
        <location evidence="1">Cell outer membrane</location>
        <topology evidence="1">Multi-pass membrane protein</topology>
    </subcellularLocation>
</comment>
<evidence type="ECO:0000313" key="6">
    <source>
        <dbReference type="EMBL" id="SFS39816.1"/>
    </source>
</evidence>
<keyword evidence="7" id="KW-1185">Reference proteome</keyword>
<evidence type="ECO:0000256" key="1">
    <source>
        <dbReference type="PROSITE-ProRule" id="PRU01360"/>
    </source>
</evidence>
<dbReference type="EMBL" id="FOZZ01000001">
    <property type="protein sequence ID" value="SFS39816.1"/>
    <property type="molecule type" value="Genomic_DNA"/>
</dbReference>
<evidence type="ECO:0000259" key="4">
    <source>
        <dbReference type="Pfam" id="PF00593"/>
    </source>
</evidence>
<accession>A0A1I6PI04</accession>
<dbReference type="Gene3D" id="2.170.130.10">
    <property type="entry name" value="TonB-dependent receptor, plug domain"/>
    <property type="match status" value="1"/>
</dbReference>
<dbReference type="InterPro" id="IPR039426">
    <property type="entry name" value="TonB-dep_rcpt-like"/>
</dbReference>
<dbReference type="InterPro" id="IPR023997">
    <property type="entry name" value="TonB-dep_OMP_SusC/RagA_CS"/>
</dbReference>
<keyword evidence="1 2" id="KW-0472">Membrane</keyword>
<evidence type="ECO:0000259" key="5">
    <source>
        <dbReference type="Pfam" id="PF07715"/>
    </source>
</evidence>
<dbReference type="NCBIfam" id="TIGR04057">
    <property type="entry name" value="SusC_RagA_signa"/>
    <property type="match status" value="1"/>
</dbReference>
<feature type="domain" description="TonB-dependent receptor-like beta-barrel" evidence="4">
    <location>
        <begin position="432"/>
        <end position="821"/>
    </location>
</feature>
<gene>
    <name evidence="6" type="ORF">SAMN05660206_101480</name>
</gene>
<dbReference type="Proteomes" id="UP000198785">
    <property type="component" value="Unassembled WGS sequence"/>
</dbReference>
<organism evidence="6 7">
    <name type="scientific">Sphingobacterium wenxiniae</name>
    <dbReference type="NCBI Taxonomy" id="683125"/>
    <lineage>
        <taxon>Bacteria</taxon>
        <taxon>Pseudomonadati</taxon>
        <taxon>Bacteroidota</taxon>
        <taxon>Sphingobacteriia</taxon>
        <taxon>Sphingobacteriales</taxon>
        <taxon>Sphingobacteriaceae</taxon>
        <taxon>Sphingobacterium</taxon>
    </lineage>
</organism>
<keyword evidence="1" id="KW-0998">Cell outer membrane</keyword>
<name>A0A1I6PI04_9SPHI</name>
<keyword evidence="1" id="KW-0813">Transport</keyword>
<dbReference type="AlphaFoldDB" id="A0A1I6PI04"/>
<reference evidence="6 7" key="1">
    <citation type="submission" date="2016-10" db="EMBL/GenBank/DDBJ databases">
        <authorList>
            <person name="de Groot N.N."/>
        </authorList>
    </citation>
    <scope>NUCLEOTIDE SEQUENCE [LARGE SCALE GENOMIC DNA]</scope>
    <source>
        <strain evidence="6 7">DSM 22789</strain>
    </source>
</reference>
<keyword evidence="2" id="KW-0798">TonB box</keyword>
<feature type="domain" description="TonB-dependent receptor plug" evidence="5">
    <location>
        <begin position="113"/>
        <end position="218"/>
    </location>
</feature>
<comment type="similarity">
    <text evidence="1 2">Belongs to the TonB-dependent receptor family.</text>
</comment>
<protein>
    <submittedName>
        <fullName evidence="6">TonB-linked outer membrane protein, SusC/RagA family</fullName>
    </submittedName>
</protein>
<dbReference type="PROSITE" id="PS52016">
    <property type="entry name" value="TONB_DEPENDENT_REC_3"/>
    <property type="match status" value="1"/>
</dbReference>
<dbReference type="STRING" id="683125.SAMN05660206_101480"/>
<dbReference type="GO" id="GO:0009279">
    <property type="term" value="C:cell outer membrane"/>
    <property type="evidence" value="ECO:0007669"/>
    <property type="project" value="UniProtKB-SubCell"/>
</dbReference>
<feature type="chain" id="PRO_5011561804" evidence="3">
    <location>
        <begin position="20"/>
        <end position="1061"/>
    </location>
</feature>
<dbReference type="OrthoDB" id="693493at2"/>
<proteinExistence type="inferred from homology"/>
<dbReference type="InterPro" id="IPR000531">
    <property type="entry name" value="Beta-barrel_TonB"/>
</dbReference>
<dbReference type="InterPro" id="IPR037066">
    <property type="entry name" value="Plug_dom_sf"/>
</dbReference>
<keyword evidence="1" id="KW-0812">Transmembrane</keyword>
<evidence type="ECO:0000256" key="3">
    <source>
        <dbReference type="SAM" id="SignalP"/>
    </source>
</evidence>
<evidence type="ECO:0000313" key="7">
    <source>
        <dbReference type="Proteomes" id="UP000198785"/>
    </source>
</evidence>
<keyword evidence="1" id="KW-1134">Transmembrane beta strand</keyword>
<feature type="signal peptide" evidence="3">
    <location>
        <begin position="1"/>
        <end position="19"/>
    </location>
</feature>
<evidence type="ECO:0000256" key="2">
    <source>
        <dbReference type="RuleBase" id="RU003357"/>
    </source>
</evidence>
<keyword evidence="3" id="KW-0732">Signal</keyword>